<dbReference type="PROSITE" id="PS00109">
    <property type="entry name" value="PROTEIN_KINASE_TYR"/>
    <property type="match status" value="1"/>
</dbReference>
<keyword evidence="6" id="KW-0067">ATP-binding</keyword>
<dbReference type="SMART" id="SM00220">
    <property type="entry name" value="S_TKc"/>
    <property type="match status" value="1"/>
</dbReference>
<dbReference type="OrthoDB" id="5979581at2759"/>
<dbReference type="HOGENOM" id="CLU_000288_81_2_1"/>
<dbReference type="InterPro" id="IPR011009">
    <property type="entry name" value="Kinase-like_dom_sf"/>
</dbReference>
<dbReference type="GO" id="GO:0005524">
    <property type="term" value="F:ATP binding"/>
    <property type="evidence" value="ECO:0007669"/>
    <property type="project" value="UniProtKB-KW"/>
</dbReference>
<dbReference type="InterPro" id="IPR008266">
    <property type="entry name" value="Tyr_kinase_AS"/>
</dbReference>
<evidence type="ECO:0000256" key="5">
    <source>
        <dbReference type="ARBA" id="ARBA00022777"/>
    </source>
</evidence>
<evidence type="ECO:0000313" key="11">
    <source>
        <dbReference type="Proteomes" id="UP000054549"/>
    </source>
</evidence>
<organism evidence="10 11">
    <name type="scientific">Amanita muscaria (strain Koide BX008)</name>
    <dbReference type="NCBI Taxonomy" id="946122"/>
    <lineage>
        <taxon>Eukaryota</taxon>
        <taxon>Fungi</taxon>
        <taxon>Dikarya</taxon>
        <taxon>Basidiomycota</taxon>
        <taxon>Agaricomycotina</taxon>
        <taxon>Agaricomycetes</taxon>
        <taxon>Agaricomycetidae</taxon>
        <taxon>Agaricales</taxon>
        <taxon>Pluteineae</taxon>
        <taxon>Amanitaceae</taxon>
        <taxon>Amanita</taxon>
    </lineage>
</organism>
<dbReference type="Pfam" id="PF00069">
    <property type="entry name" value="Pkinase"/>
    <property type="match status" value="1"/>
</dbReference>
<dbReference type="PANTHER" id="PTHR47634:SF9">
    <property type="entry name" value="PROTEIN KINASE DOMAIN-CONTAINING PROTEIN-RELATED"/>
    <property type="match status" value="1"/>
</dbReference>
<evidence type="ECO:0000256" key="2">
    <source>
        <dbReference type="ARBA" id="ARBA00022527"/>
    </source>
</evidence>
<keyword evidence="5" id="KW-0418">Kinase</keyword>
<dbReference type="GO" id="GO:0004674">
    <property type="term" value="F:protein serine/threonine kinase activity"/>
    <property type="evidence" value="ECO:0007669"/>
    <property type="project" value="UniProtKB-KW"/>
</dbReference>
<dbReference type="GO" id="GO:0050684">
    <property type="term" value="P:regulation of mRNA processing"/>
    <property type="evidence" value="ECO:0007669"/>
    <property type="project" value="TreeGrafter"/>
</dbReference>
<gene>
    <name evidence="10" type="ORF">M378DRAFT_169749</name>
</gene>
<dbReference type="InterPro" id="IPR000719">
    <property type="entry name" value="Prot_kinase_dom"/>
</dbReference>
<dbReference type="Gene3D" id="1.10.510.10">
    <property type="entry name" value="Transferase(Phosphotransferase) domain 1"/>
    <property type="match status" value="1"/>
</dbReference>
<keyword evidence="11" id="KW-1185">Reference proteome</keyword>
<keyword evidence="4" id="KW-0547">Nucleotide-binding</keyword>
<dbReference type="PANTHER" id="PTHR47634">
    <property type="entry name" value="PROTEIN KINASE DOMAIN-CONTAINING PROTEIN-RELATED"/>
    <property type="match status" value="1"/>
</dbReference>
<dbReference type="PROSITE" id="PS50011">
    <property type="entry name" value="PROTEIN_KINASE_DOM"/>
    <property type="match status" value="1"/>
</dbReference>
<comment type="catalytic activity">
    <reaction evidence="8">
        <text>L-seryl-[protein] + ATP = O-phospho-L-seryl-[protein] + ADP + H(+)</text>
        <dbReference type="Rhea" id="RHEA:17989"/>
        <dbReference type="Rhea" id="RHEA-COMP:9863"/>
        <dbReference type="Rhea" id="RHEA-COMP:11604"/>
        <dbReference type="ChEBI" id="CHEBI:15378"/>
        <dbReference type="ChEBI" id="CHEBI:29999"/>
        <dbReference type="ChEBI" id="CHEBI:30616"/>
        <dbReference type="ChEBI" id="CHEBI:83421"/>
        <dbReference type="ChEBI" id="CHEBI:456216"/>
        <dbReference type="EC" id="2.7.11.1"/>
    </reaction>
</comment>
<protein>
    <recommendedName>
        <fullName evidence="1">non-specific serine/threonine protein kinase</fullName>
        <ecNumber evidence="1">2.7.11.1</ecNumber>
    </recommendedName>
</protein>
<evidence type="ECO:0000256" key="8">
    <source>
        <dbReference type="ARBA" id="ARBA00048679"/>
    </source>
</evidence>
<keyword evidence="3" id="KW-0808">Transferase</keyword>
<evidence type="ECO:0000256" key="6">
    <source>
        <dbReference type="ARBA" id="ARBA00022840"/>
    </source>
</evidence>
<dbReference type="STRING" id="946122.A0A0C2WS15"/>
<dbReference type="Pfam" id="PF07714">
    <property type="entry name" value="PK_Tyr_Ser-Thr"/>
    <property type="match status" value="1"/>
</dbReference>
<comment type="catalytic activity">
    <reaction evidence="7">
        <text>L-threonyl-[protein] + ATP = O-phospho-L-threonyl-[protein] + ADP + H(+)</text>
        <dbReference type="Rhea" id="RHEA:46608"/>
        <dbReference type="Rhea" id="RHEA-COMP:11060"/>
        <dbReference type="Rhea" id="RHEA-COMP:11605"/>
        <dbReference type="ChEBI" id="CHEBI:15378"/>
        <dbReference type="ChEBI" id="CHEBI:30013"/>
        <dbReference type="ChEBI" id="CHEBI:30616"/>
        <dbReference type="ChEBI" id="CHEBI:61977"/>
        <dbReference type="ChEBI" id="CHEBI:456216"/>
        <dbReference type="EC" id="2.7.11.1"/>
    </reaction>
</comment>
<evidence type="ECO:0000256" key="7">
    <source>
        <dbReference type="ARBA" id="ARBA00047899"/>
    </source>
</evidence>
<dbReference type="InParanoid" id="A0A0C2WS15"/>
<dbReference type="SUPFAM" id="SSF56112">
    <property type="entry name" value="Protein kinase-like (PK-like)"/>
    <property type="match status" value="1"/>
</dbReference>
<dbReference type="Gene3D" id="3.30.200.20">
    <property type="entry name" value="Phosphorylase Kinase, domain 1"/>
    <property type="match status" value="1"/>
</dbReference>
<dbReference type="AlphaFoldDB" id="A0A0C2WS15"/>
<proteinExistence type="predicted"/>
<evidence type="ECO:0000313" key="10">
    <source>
        <dbReference type="EMBL" id="KIL59103.1"/>
    </source>
</evidence>
<dbReference type="Proteomes" id="UP000054549">
    <property type="component" value="Unassembled WGS sequence"/>
</dbReference>
<dbReference type="InterPro" id="IPR001245">
    <property type="entry name" value="Ser-Thr/Tyr_kinase_cat_dom"/>
</dbReference>
<dbReference type="EMBL" id="KN818322">
    <property type="protein sequence ID" value="KIL59103.1"/>
    <property type="molecule type" value="Genomic_DNA"/>
</dbReference>
<evidence type="ECO:0000256" key="3">
    <source>
        <dbReference type="ARBA" id="ARBA00022679"/>
    </source>
</evidence>
<feature type="domain" description="Protein kinase" evidence="9">
    <location>
        <begin position="50"/>
        <end position="454"/>
    </location>
</feature>
<keyword evidence="2" id="KW-0723">Serine/threonine-protein kinase</keyword>
<sequence length="460" mass="51802">MLQRVFQSVPTMLQRRYHPSRLDDIEDIELYRPGGFHPVSIGDVFANGRYKVLHKLGFGGSSTVWLARDQRPQGQSSVSETLVTLKVLSAEKSTKQRDEVAELVIPFKLDALIRAAPNASCTTRHNVQVVKDYFMKEGPNGTHLCIVSQFAGSSLLSLSSCPGRVSGSRRLRSDLARKVAKQIATVIELMHSAGLLHGDLTSSNILFQVPDHARRWSDNEIYLTLGEPETEEIVTFDHSPPGPCAPRELVEPVDAACLSSPSLLQEDIIVIDFGQSFATNRPPQDYEPATAINYLSPEARFENRISLASDIWALACIIFEIRAGSPLFDSFFGDDTDIVRETVETLGKLPEPWWSAFEHRFMWFEENGKPKPIEIQEQEGVLLPAIESSIRQKLREIGEQDEPPYSDEGPMIESIGMRLEEGEVVLLGDLLEKMLRYRPEERITIKEVVRHPWFNYTSVQ</sequence>
<dbReference type="EC" id="2.7.11.1" evidence="1"/>
<evidence type="ECO:0000256" key="1">
    <source>
        <dbReference type="ARBA" id="ARBA00012513"/>
    </source>
</evidence>
<name>A0A0C2WS15_AMAMK</name>
<evidence type="ECO:0000256" key="4">
    <source>
        <dbReference type="ARBA" id="ARBA00022741"/>
    </source>
</evidence>
<dbReference type="InterPro" id="IPR051334">
    <property type="entry name" value="SRPK"/>
</dbReference>
<accession>A0A0C2WS15</accession>
<evidence type="ECO:0000259" key="9">
    <source>
        <dbReference type="PROSITE" id="PS50011"/>
    </source>
</evidence>
<reference evidence="10 11" key="1">
    <citation type="submission" date="2014-04" db="EMBL/GenBank/DDBJ databases">
        <title>Evolutionary Origins and Diversification of the Mycorrhizal Mutualists.</title>
        <authorList>
            <consortium name="DOE Joint Genome Institute"/>
            <consortium name="Mycorrhizal Genomics Consortium"/>
            <person name="Kohler A."/>
            <person name="Kuo A."/>
            <person name="Nagy L.G."/>
            <person name="Floudas D."/>
            <person name="Copeland A."/>
            <person name="Barry K.W."/>
            <person name="Cichocki N."/>
            <person name="Veneault-Fourrey C."/>
            <person name="LaButti K."/>
            <person name="Lindquist E.A."/>
            <person name="Lipzen A."/>
            <person name="Lundell T."/>
            <person name="Morin E."/>
            <person name="Murat C."/>
            <person name="Riley R."/>
            <person name="Ohm R."/>
            <person name="Sun H."/>
            <person name="Tunlid A."/>
            <person name="Henrissat B."/>
            <person name="Grigoriev I.V."/>
            <person name="Hibbett D.S."/>
            <person name="Martin F."/>
        </authorList>
    </citation>
    <scope>NUCLEOTIDE SEQUENCE [LARGE SCALE GENOMIC DNA]</scope>
    <source>
        <strain evidence="10 11">Koide BX008</strain>
    </source>
</reference>
<dbReference type="GO" id="GO:0000245">
    <property type="term" value="P:spliceosomal complex assembly"/>
    <property type="evidence" value="ECO:0007669"/>
    <property type="project" value="TreeGrafter"/>
</dbReference>